<dbReference type="GO" id="GO:0071897">
    <property type="term" value="P:DNA biosynthetic process"/>
    <property type="evidence" value="ECO:0007669"/>
    <property type="project" value="UniProtKB-ARBA"/>
</dbReference>
<dbReference type="CDD" id="cd01650">
    <property type="entry name" value="RT_nLTR_like"/>
    <property type="match status" value="1"/>
</dbReference>
<evidence type="ECO:0000313" key="2">
    <source>
        <dbReference type="EMBL" id="KAJ1526325.1"/>
    </source>
</evidence>
<evidence type="ECO:0000259" key="1">
    <source>
        <dbReference type="PROSITE" id="PS50878"/>
    </source>
</evidence>
<dbReference type="InterPro" id="IPR000477">
    <property type="entry name" value="RT_dom"/>
</dbReference>
<dbReference type="Pfam" id="PF00078">
    <property type="entry name" value="RVT_1"/>
    <property type="match status" value="1"/>
</dbReference>
<accession>A0AAV7XL44</accession>
<dbReference type="SUPFAM" id="SSF56672">
    <property type="entry name" value="DNA/RNA polymerases"/>
    <property type="match status" value="1"/>
</dbReference>
<organism evidence="2 3">
    <name type="scientific">Megalurothrips usitatus</name>
    <name type="common">bean blossom thrips</name>
    <dbReference type="NCBI Taxonomy" id="439358"/>
    <lineage>
        <taxon>Eukaryota</taxon>
        <taxon>Metazoa</taxon>
        <taxon>Ecdysozoa</taxon>
        <taxon>Arthropoda</taxon>
        <taxon>Hexapoda</taxon>
        <taxon>Insecta</taxon>
        <taxon>Pterygota</taxon>
        <taxon>Neoptera</taxon>
        <taxon>Paraneoptera</taxon>
        <taxon>Thysanoptera</taxon>
        <taxon>Terebrantia</taxon>
        <taxon>Thripoidea</taxon>
        <taxon>Thripidae</taxon>
        <taxon>Megalurothrips</taxon>
    </lineage>
</organism>
<dbReference type="AlphaFoldDB" id="A0AAV7XL44"/>
<protein>
    <recommendedName>
        <fullName evidence="1">Reverse transcriptase domain-containing protein</fullName>
    </recommendedName>
</protein>
<dbReference type="Gene3D" id="3.60.10.10">
    <property type="entry name" value="Endonuclease/exonuclease/phosphatase"/>
    <property type="match status" value="1"/>
</dbReference>
<evidence type="ECO:0000313" key="3">
    <source>
        <dbReference type="Proteomes" id="UP001075354"/>
    </source>
</evidence>
<dbReference type="EMBL" id="JAPTSV010000007">
    <property type="protein sequence ID" value="KAJ1526325.1"/>
    <property type="molecule type" value="Genomic_DNA"/>
</dbReference>
<dbReference type="PROSITE" id="PS50878">
    <property type="entry name" value="RT_POL"/>
    <property type="match status" value="1"/>
</dbReference>
<name>A0AAV7XL44_9NEOP</name>
<dbReference type="InterPro" id="IPR043502">
    <property type="entry name" value="DNA/RNA_pol_sf"/>
</dbReference>
<reference evidence="2" key="1">
    <citation type="submission" date="2022-12" db="EMBL/GenBank/DDBJ databases">
        <title>Chromosome-level genome assembly of the bean flower thrips Megalurothrips usitatus.</title>
        <authorList>
            <person name="Ma L."/>
            <person name="Liu Q."/>
            <person name="Li H."/>
            <person name="Cai W."/>
        </authorList>
    </citation>
    <scope>NUCLEOTIDE SEQUENCE</scope>
    <source>
        <strain evidence="2">Cailab_2022a</strain>
    </source>
</reference>
<proteinExistence type="predicted"/>
<dbReference type="InterPro" id="IPR036691">
    <property type="entry name" value="Endo/exonu/phosph_ase_sf"/>
</dbReference>
<comment type="caution">
    <text evidence="2">The sequence shown here is derived from an EMBL/GenBank/DDBJ whole genome shotgun (WGS) entry which is preliminary data.</text>
</comment>
<gene>
    <name evidence="2" type="ORF">ONE63_009474</name>
</gene>
<keyword evidence="3" id="KW-1185">Reference proteome</keyword>
<dbReference type="Proteomes" id="UP001075354">
    <property type="component" value="Chromosome 7"/>
</dbReference>
<dbReference type="SUPFAM" id="SSF56219">
    <property type="entry name" value="DNase I-like"/>
    <property type="match status" value="1"/>
</dbReference>
<dbReference type="PANTHER" id="PTHR33332">
    <property type="entry name" value="REVERSE TRANSCRIPTASE DOMAIN-CONTAINING PROTEIN"/>
    <property type="match status" value="1"/>
</dbReference>
<sequence>MDQDNNLVCSKIKLLSENYPRNLKLVHINAQSLHNSVHFTEFWDLFACNSIDVIGVSETFFRNHSQTNIPNYNLFNVNRNDTGGGGVAIYVHNRLKSRLIAKSSGESLRPEFVIVEVTIGHEKILVSCMYRPPKVGYLENYIDELSTLDIIASNCHDEVIDYGQCAAPGFSAHDLIYAVFDLSVPPVKTKIITYRDFKSINVESLRADAREVPWHHVYDCNNCDTKIELFNKYLLDLVDKHAPVKKLKVKNNQPPWMNDEIRSLIDKRDGARGKALSTNNSEDCKVWANIRKLGIGKTKSERIVDFPVSANALNQHYLNVSKIENQELAAEAELLYNERSSNVNLDNLDNLFYFKFVPAHDIVKIVNSFKSDAVGVDGVSRKFILLFLDAIAFVLEHVINYCLQSGVFPSLWKCANVLPLPKVKNPIQCTDFRPISILCLFAKVLEKIVHDQMYDFAANNGIMNPLQSGYRKGHSTITALLKVTDDVRKSIDERKLTVLVLLDLSKAFDRVNHKLLLIKLRKLGFSSSVVNWLKEYLTNRWQRVMSGEFVSEWAPVETGVPQGSVLGPLLFMLYLHDISTALQHTNYHLYADDTQLYKDFLINDVNEAIEMVNSDLCRLNNYISSHNLSLNVTKTQPIIIGSEFYVQMLKKKEIPYIVILNTPIPYKEEVCNLGITFDSTLSWRQHVNGVVKKVFSTFAQIRRNFDCLPASIRLKIVQSLILPQLDYGSILFTNMNLYTTLKLQRAENACIRFITGASRFDHITPHYAKLELLKLHDRRTIHVANMLWKILKTGTPSYLCTMFKFSSRHPDRIIIPKHRTATYANSFCICATHIFNTFRGHSFLHLNNVDKFKTSIKKQLADAY</sequence>
<feature type="domain" description="Reverse transcriptase" evidence="1">
    <location>
        <begin position="401"/>
        <end position="677"/>
    </location>
</feature>